<gene>
    <name evidence="1" type="ORF">NM961_20895</name>
</gene>
<dbReference type="EMBL" id="JANFQO010000025">
    <property type="protein sequence ID" value="MCQ4167180.1"/>
    <property type="molecule type" value="Genomic_DNA"/>
</dbReference>
<organism evidence="1 2">
    <name type="scientific">Tahibacter harae</name>
    <dbReference type="NCBI Taxonomy" id="2963937"/>
    <lineage>
        <taxon>Bacteria</taxon>
        <taxon>Pseudomonadati</taxon>
        <taxon>Pseudomonadota</taxon>
        <taxon>Gammaproteobacteria</taxon>
        <taxon>Lysobacterales</taxon>
        <taxon>Rhodanobacteraceae</taxon>
        <taxon>Tahibacter</taxon>
    </lineage>
</organism>
<comment type="caution">
    <text evidence="1">The sequence shown here is derived from an EMBL/GenBank/DDBJ whole genome shotgun (WGS) entry which is preliminary data.</text>
</comment>
<name>A0ABT1QY42_9GAMM</name>
<proteinExistence type="predicted"/>
<protein>
    <submittedName>
        <fullName evidence="1">Uncharacterized protein</fullName>
    </submittedName>
</protein>
<sequence length="348" mass="38306">MQRWQEYARQSIQPDFSWAEPETPAVAPQLLELATASRNSATRYVPLGNKSLIGVSVKRGLVEDLPGRRLGDDSLAPRLLAEARPGLHRYIVAPSYVRSMGNTGHWSVSALFAYQRFTNASFGSEDVLPESLRWVEGADPVAYGRGVRVELSEVLAPRLRLTASYQSRVNMDAFNSYRGVYADPGDFDIPASFGANLDLGVTSWLSFGLGLERVMYSDIRAFTSPTLPRRFLAAIGSGGSPIFEWADLDVYSLTSVLHGGRYGDLALRYSTRTQPAPTAQLLDRLLGDVSNYSLDLSYSRAMGRGGEFRFITSYAPSEYLLGAPASYAARNSLAGNQLEFEAVWATRF</sequence>
<dbReference type="RefSeq" id="WP_255916365.1">
    <property type="nucleotide sequence ID" value="NZ_JANFQO010000025.1"/>
</dbReference>
<keyword evidence="2" id="KW-1185">Reference proteome</keyword>
<evidence type="ECO:0000313" key="1">
    <source>
        <dbReference type="EMBL" id="MCQ4167180.1"/>
    </source>
</evidence>
<dbReference type="Proteomes" id="UP001165498">
    <property type="component" value="Unassembled WGS sequence"/>
</dbReference>
<dbReference type="Gene3D" id="2.40.160.60">
    <property type="entry name" value="Outer membrane protein transport protein (OMPP1/FadL/TodX)"/>
    <property type="match status" value="1"/>
</dbReference>
<evidence type="ECO:0000313" key="2">
    <source>
        <dbReference type="Proteomes" id="UP001165498"/>
    </source>
</evidence>
<reference evidence="1" key="1">
    <citation type="submission" date="2022-07" db="EMBL/GenBank/DDBJ databases">
        <title>Tahibacter sp., a new gammaproteobacterium isolated from the silt sample collected at pig farm.</title>
        <authorList>
            <person name="Chen H."/>
        </authorList>
    </citation>
    <scope>NUCLEOTIDE SEQUENCE</scope>
    <source>
        <strain evidence="1">P2K</strain>
    </source>
</reference>
<accession>A0ABT1QY42</accession>